<keyword evidence="2" id="KW-0805">Transcription regulation</keyword>
<evidence type="ECO:0000256" key="3">
    <source>
        <dbReference type="ARBA" id="ARBA00022946"/>
    </source>
</evidence>
<keyword evidence="2" id="KW-0804">Transcription</keyword>
<dbReference type="Gene3D" id="1.25.70.10">
    <property type="entry name" value="Transcription termination factor 3, mitochondrial"/>
    <property type="match status" value="1"/>
</dbReference>
<comment type="caution">
    <text evidence="4">The sequence shown here is derived from an EMBL/GenBank/DDBJ whole genome shotgun (WGS) entry which is preliminary data.</text>
</comment>
<dbReference type="PANTHER" id="PTHR13068:SF84">
    <property type="entry name" value="OS06G0225100 PROTEIN"/>
    <property type="match status" value="1"/>
</dbReference>
<accession>A0A5J9VLS4</accession>
<dbReference type="FunFam" id="1.25.70.10:FF:000001">
    <property type="entry name" value="Mitochondrial transcription termination factor-like"/>
    <property type="match status" value="1"/>
</dbReference>
<gene>
    <name evidence="4" type="ORF">EJB05_18411</name>
</gene>
<dbReference type="SMART" id="SM00733">
    <property type="entry name" value="Mterf"/>
    <property type="match status" value="4"/>
</dbReference>
<keyword evidence="2" id="KW-0806">Transcription termination</keyword>
<dbReference type="OrthoDB" id="637682at2759"/>
<dbReference type="Pfam" id="PF02536">
    <property type="entry name" value="mTERF"/>
    <property type="match status" value="1"/>
</dbReference>
<comment type="similarity">
    <text evidence="1">Belongs to the mTERF family.</text>
</comment>
<keyword evidence="5" id="KW-1185">Reference proteome</keyword>
<organism evidence="4 5">
    <name type="scientific">Eragrostis curvula</name>
    <name type="common">weeping love grass</name>
    <dbReference type="NCBI Taxonomy" id="38414"/>
    <lineage>
        <taxon>Eukaryota</taxon>
        <taxon>Viridiplantae</taxon>
        <taxon>Streptophyta</taxon>
        <taxon>Embryophyta</taxon>
        <taxon>Tracheophyta</taxon>
        <taxon>Spermatophyta</taxon>
        <taxon>Magnoliopsida</taxon>
        <taxon>Liliopsida</taxon>
        <taxon>Poales</taxon>
        <taxon>Poaceae</taxon>
        <taxon>PACMAD clade</taxon>
        <taxon>Chloridoideae</taxon>
        <taxon>Eragrostideae</taxon>
        <taxon>Eragrostidinae</taxon>
        <taxon>Eragrostis</taxon>
    </lineage>
</organism>
<dbReference type="Proteomes" id="UP000324897">
    <property type="component" value="Unassembled WGS sequence"/>
</dbReference>
<dbReference type="InterPro" id="IPR003690">
    <property type="entry name" value="MTERF"/>
</dbReference>
<keyword evidence="3" id="KW-0809">Transit peptide</keyword>
<dbReference type="Gramene" id="TVU36475">
    <property type="protein sequence ID" value="TVU36475"/>
    <property type="gene ID" value="EJB05_18411"/>
</dbReference>
<dbReference type="EMBL" id="RWGY01000009">
    <property type="protein sequence ID" value="TVU36475.1"/>
    <property type="molecule type" value="Genomic_DNA"/>
</dbReference>
<dbReference type="GO" id="GO:0006353">
    <property type="term" value="P:DNA-templated transcription termination"/>
    <property type="evidence" value="ECO:0007669"/>
    <property type="project" value="UniProtKB-KW"/>
</dbReference>
<evidence type="ECO:0000313" key="4">
    <source>
        <dbReference type="EMBL" id="TVU36475.1"/>
    </source>
</evidence>
<protein>
    <submittedName>
        <fullName evidence="4">Uncharacterized protein</fullName>
    </submittedName>
</protein>
<dbReference type="AlphaFoldDB" id="A0A5J9VLS4"/>
<dbReference type="GO" id="GO:0003676">
    <property type="term" value="F:nucleic acid binding"/>
    <property type="evidence" value="ECO:0007669"/>
    <property type="project" value="InterPro"/>
</dbReference>
<proteinExistence type="inferred from homology"/>
<sequence length="296" mass="31917">MGKSALVTDADTRLLCCDVDKTLAPCVSQLRDIGLSTPEIARLLHVAPLVLVSPKHVSRLAFYMSFLGSFDNVHKAIARNKSLLGCSIEDLVEPNIARLRQCGLTVRDIAQVLVLVPRLLAGSQERVEAAILRAEQLGVPQGTPMFRYALVVAYAIKPETAAAKIELLRSLGLSSGQVAMAVAKMPSVLAACEDRLRRAMDFLTKEAGMDMEAIARSPSLLKFSIEERLAPRLKVLKLLKENGLPGGNRGFYNMACLSEEKFINKFVRPHEKSVPAIAAVYAAARVGKAPAGAAAS</sequence>
<evidence type="ECO:0000256" key="1">
    <source>
        <dbReference type="ARBA" id="ARBA00007692"/>
    </source>
</evidence>
<dbReference type="PANTHER" id="PTHR13068">
    <property type="entry name" value="CGI-12 PROTEIN-RELATED"/>
    <property type="match status" value="1"/>
</dbReference>
<feature type="non-terminal residue" evidence="4">
    <location>
        <position position="1"/>
    </location>
</feature>
<evidence type="ECO:0000313" key="5">
    <source>
        <dbReference type="Proteomes" id="UP000324897"/>
    </source>
</evidence>
<reference evidence="4 5" key="1">
    <citation type="journal article" date="2019" name="Sci. Rep.">
        <title>A high-quality genome of Eragrostis curvula grass provides insights into Poaceae evolution and supports new strategies to enhance forage quality.</title>
        <authorList>
            <person name="Carballo J."/>
            <person name="Santos B.A.C.M."/>
            <person name="Zappacosta D."/>
            <person name="Garbus I."/>
            <person name="Selva J.P."/>
            <person name="Gallo C.A."/>
            <person name="Diaz A."/>
            <person name="Albertini E."/>
            <person name="Caccamo M."/>
            <person name="Echenique V."/>
        </authorList>
    </citation>
    <scope>NUCLEOTIDE SEQUENCE [LARGE SCALE GENOMIC DNA]</scope>
    <source>
        <strain evidence="5">cv. Victoria</strain>
        <tissue evidence="4">Leaf</tissue>
    </source>
</reference>
<evidence type="ECO:0000256" key="2">
    <source>
        <dbReference type="ARBA" id="ARBA00022472"/>
    </source>
</evidence>
<name>A0A5J9VLS4_9POAL</name>
<dbReference type="InterPro" id="IPR038538">
    <property type="entry name" value="MTERF_sf"/>
</dbReference>